<protein>
    <submittedName>
        <fullName evidence="1">Uncharacterized protein</fullName>
    </submittedName>
</protein>
<accession>A0AAV2KP49</accession>
<organism evidence="1 2">
    <name type="scientific">Knipowitschia caucasica</name>
    <name type="common">Caucasian dwarf goby</name>
    <name type="synonym">Pomatoschistus caucasicus</name>
    <dbReference type="NCBI Taxonomy" id="637954"/>
    <lineage>
        <taxon>Eukaryota</taxon>
        <taxon>Metazoa</taxon>
        <taxon>Chordata</taxon>
        <taxon>Craniata</taxon>
        <taxon>Vertebrata</taxon>
        <taxon>Euteleostomi</taxon>
        <taxon>Actinopterygii</taxon>
        <taxon>Neopterygii</taxon>
        <taxon>Teleostei</taxon>
        <taxon>Neoteleostei</taxon>
        <taxon>Acanthomorphata</taxon>
        <taxon>Gobiaria</taxon>
        <taxon>Gobiiformes</taxon>
        <taxon>Gobioidei</taxon>
        <taxon>Gobiidae</taxon>
        <taxon>Gobiinae</taxon>
        <taxon>Knipowitschia</taxon>
    </lineage>
</organism>
<keyword evidence="2" id="KW-1185">Reference proteome</keyword>
<evidence type="ECO:0000313" key="1">
    <source>
        <dbReference type="EMBL" id="CAL1590006.1"/>
    </source>
</evidence>
<evidence type="ECO:0000313" key="2">
    <source>
        <dbReference type="Proteomes" id="UP001497482"/>
    </source>
</evidence>
<sequence length="95" mass="10535">MGGRRRAAALTRADATRRRSKRAVCRCVDHTLQSTLSSVPLMPHTRTYTHQPGSDSGTCPCHIYTPPLEPRAWSPELGARLWGSAWTCSRKSSLD</sequence>
<dbReference type="EMBL" id="OZ035841">
    <property type="protein sequence ID" value="CAL1590006.1"/>
    <property type="molecule type" value="Genomic_DNA"/>
</dbReference>
<proteinExistence type="predicted"/>
<gene>
    <name evidence="1" type="ORF">KC01_LOCUS19582</name>
</gene>
<name>A0AAV2KP49_KNICA</name>
<dbReference type="Proteomes" id="UP001497482">
    <property type="component" value="Chromosome 19"/>
</dbReference>
<reference evidence="1 2" key="1">
    <citation type="submission" date="2024-04" db="EMBL/GenBank/DDBJ databases">
        <authorList>
            <person name="Waldvogel A.-M."/>
            <person name="Schoenle A."/>
        </authorList>
    </citation>
    <scope>NUCLEOTIDE SEQUENCE [LARGE SCALE GENOMIC DNA]</scope>
</reference>
<dbReference type="AlphaFoldDB" id="A0AAV2KP49"/>